<evidence type="ECO:0000256" key="3">
    <source>
        <dbReference type="ARBA" id="ARBA00023163"/>
    </source>
</evidence>
<feature type="domain" description="HTH marR-type" evidence="4">
    <location>
        <begin position="10"/>
        <end position="145"/>
    </location>
</feature>
<accession>A0ABD8AUW8</accession>
<evidence type="ECO:0000313" key="6">
    <source>
        <dbReference type="Proteomes" id="UP001364764"/>
    </source>
</evidence>
<evidence type="ECO:0000259" key="4">
    <source>
        <dbReference type="PROSITE" id="PS50995"/>
    </source>
</evidence>
<keyword evidence="2" id="KW-0238">DNA-binding</keyword>
<dbReference type="GeneID" id="93474447"/>
<sequence>MSMYNEVMPKYNAIALIARIRDHVNKRIVHELEQHEVTGIVPSHGDVLMFLYREETLSIKMLAERVQRTQPTVTVLVNKLEKLGYVERSKSAEDSRVTMIRLTEQGKRLEPIFHQVSEQINDIIYSGLSDEQSEQLESLLSIIVRKL</sequence>
<evidence type="ECO:0000256" key="1">
    <source>
        <dbReference type="ARBA" id="ARBA00023015"/>
    </source>
</evidence>
<organism evidence="5 6">
    <name type="scientific">Paenibacillus amylolyticus</name>
    <dbReference type="NCBI Taxonomy" id="1451"/>
    <lineage>
        <taxon>Bacteria</taxon>
        <taxon>Bacillati</taxon>
        <taxon>Bacillota</taxon>
        <taxon>Bacilli</taxon>
        <taxon>Bacillales</taxon>
        <taxon>Paenibacillaceae</taxon>
        <taxon>Paenibacillus</taxon>
    </lineage>
</organism>
<dbReference type="RefSeq" id="WP_308737808.1">
    <property type="nucleotide sequence ID" value="NZ_CP145892.1"/>
</dbReference>
<dbReference type="PANTHER" id="PTHR42756:SF1">
    <property type="entry name" value="TRANSCRIPTIONAL REPRESSOR OF EMRAB OPERON"/>
    <property type="match status" value="1"/>
</dbReference>
<dbReference type="EMBL" id="CP145892">
    <property type="protein sequence ID" value="WWP21220.1"/>
    <property type="molecule type" value="Genomic_DNA"/>
</dbReference>
<evidence type="ECO:0000256" key="2">
    <source>
        <dbReference type="ARBA" id="ARBA00023125"/>
    </source>
</evidence>
<dbReference type="GO" id="GO:0006355">
    <property type="term" value="P:regulation of DNA-templated transcription"/>
    <property type="evidence" value="ECO:0007669"/>
    <property type="project" value="UniProtKB-ARBA"/>
</dbReference>
<dbReference type="Gene3D" id="1.10.10.10">
    <property type="entry name" value="Winged helix-like DNA-binding domain superfamily/Winged helix DNA-binding domain"/>
    <property type="match status" value="1"/>
</dbReference>
<protein>
    <submittedName>
        <fullName evidence="5">MarR family transcriptional regulator</fullName>
    </submittedName>
</protein>
<dbReference type="PRINTS" id="PR00598">
    <property type="entry name" value="HTHMARR"/>
</dbReference>
<reference evidence="5 6" key="1">
    <citation type="submission" date="2024-02" db="EMBL/GenBank/DDBJ databases">
        <title>Complete sequences of two Paenibacillus sp. strains and one Lysinibacillus strain isolated from the environment on STAA medium highlight biotechnological potential.</title>
        <authorList>
            <person name="Attere S.A."/>
            <person name="Piche L.C."/>
            <person name="Intertaglia L."/>
            <person name="Lami R."/>
            <person name="Charette S.J."/>
            <person name="Vincent A.T."/>
        </authorList>
    </citation>
    <scope>NUCLEOTIDE SEQUENCE [LARGE SCALE GENOMIC DNA]</scope>
    <source>
        <strain evidence="5 6">Y5S-7</strain>
    </source>
</reference>
<dbReference type="Proteomes" id="UP001364764">
    <property type="component" value="Chromosome"/>
</dbReference>
<dbReference type="SMART" id="SM00347">
    <property type="entry name" value="HTH_MARR"/>
    <property type="match status" value="1"/>
</dbReference>
<dbReference type="PROSITE" id="PS50995">
    <property type="entry name" value="HTH_MARR_2"/>
    <property type="match status" value="1"/>
</dbReference>
<dbReference type="InterPro" id="IPR036388">
    <property type="entry name" value="WH-like_DNA-bd_sf"/>
</dbReference>
<evidence type="ECO:0000313" key="5">
    <source>
        <dbReference type="EMBL" id="WWP21220.1"/>
    </source>
</evidence>
<dbReference type="PANTHER" id="PTHR42756">
    <property type="entry name" value="TRANSCRIPTIONAL REGULATOR, MARR"/>
    <property type="match status" value="1"/>
</dbReference>
<keyword evidence="1" id="KW-0805">Transcription regulation</keyword>
<gene>
    <name evidence="5" type="ORF">V6668_03240</name>
</gene>
<proteinExistence type="predicted"/>
<dbReference type="AlphaFoldDB" id="A0ABD8AUW8"/>
<dbReference type="InterPro" id="IPR036390">
    <property type="entry name" value="WH_DNA-bd_sf"/>
</dbReference>
<dbReference type="Pfam" id="PF12802">
    <property type="entry name" value="MarR_2"/>
    <property type="match status" value="1"/>
</dbReference>
<keyword evidence="3" id="KW-0804">Transcription</keyword>
<dbReference type="InterPro" id="IPR000835">
    <property type="entry name" value="HTH_MarR-typ"/>
</dbReference>
<dbReference type="GO" id="GO:0003677">
    <property type="term" value="F:DNA binding"/>
    <property type="evidence" value="ECO:0007669"/>
    <property type="project" value="UniProtKB-KW"/>
</dbReference>
<dbReference type="SUPFAM" id="SSF46785">
    <property type="entry name" value="Winged helix' DNA-binding domain"/>
    <property type="match status" value="1"/>
</dbReference>
<name>A0ABD8AUW8_PAEAM</name>